<feature type="transmembrane region" description="Helical" evidence="6">
    <location>
        <begin position="234"/>
        <end position="253"/>
    </location>
</feature>
<evidence type="ECO:0000313" key="8">
    <source>
        <dbReference type="Proteomes" id="UP001596353"/>
    </source>
</evidence>
<keyword evidence="8" id="KW-1185">Reference proteome</keyword>
<keyword evidence="2" id="KW-1003">Cell membrane</keyword>
<proteinExistence type="predicted"/>
<evidence type="ECO:0000256" key="5">
    <source>
        <dbReference type="ARBA" id="ARBA00023136"/>
    </source>
</evidence>
<evidence type="ECO:0000256" key="2">
    <source>
        <dbReference type="ARBA" id="ARBA00022475"/>
    </source>
</evidence>
<gene>
    <name evidence="7" type="ORF">ACFQFQ_22040</name>
</gene>
<feature type="transmembrane region" description="Helical" evidence="6">
    <location>
        <begin position="33"/>
        <end position="51"/>
    </location>
</feature>
<evidence type="ECO:0000313" key="7">
    <source>
        <dbReference type="EMBL" id="MFC6761525.1"/>
    </source>
</evidence>
<accession>A0ABW2B702</accession>
<evidence type="ECO:0000256" key="1">
    <source>
        <dbReference type="ARBA" id="ARBA00004651"/>
    </source>
</evidence>
<keyword evidence="3 6" id="KW-0812">Transmembrane</keyword>
<name>A0ABW2B702_9RHOB</name>
<reference evidence="8" key="1">
    <citation type="journal article" date="2019" name="Int. J. Syst. Evol. Microbiol.">
        <title>The Global Catalogue of Microorganisms (GCM) 10K type strain sequencing project: providing services to taxonomists for standard genome sequencing and annotation.</title>
        <authorList>
            <consortium name="The Broad Institute Genomics Platform"/>
            <consortium name="The Broad Institute Genome Sequencing Center for Infectious Disease"/>
            <person name="Wu L."/>
            <person name="Ma J."/>
        </authorList>
    </citation>
    <scope>NUCLEOTIDE SEQUENCE [LARGE SCALE GENOMIC DNA]</scope>
    <source>
        <strain evidence="8">CCUG 66188</strain>
    </source>
</reference>
<evidence type="ECO:0000256" key="6">
    <source>
        <dbReference type="SAM" id="Phobius"/>
    </source>
</evidence>
<protein>
    <submittedName>
        <fullName evidence="7">ABC transporter permease</fullName>
    </submittedName>
</protein>
<keyword evidence="4 6" id="KW-1133">Transmembrane helix</keyword>
<dbReference type="EMBL" id="JBHSWG010000003">
    <property type="protein sequence ID" value="MFC6761525.1"/>
    <property type="molecule type" value="Genomic_DNA"/>
</dbReference>
<organism evidence="7 8">
    <name type="scientific">Sulfitobacter porphyrae</name>
    <dbReference type="NCBI Taxonomy" id="1246864"/>
    <lineage>
        <taxon>Bacteria</taxon>
        <taxon>Pseudomonadati</taxon>
        <taxon>Pseudomonadota</taxon>
        <taxon>Alphaproteobacteria</taxon>
        <taxon>Rhodobacterales</taxon>
        <taxon>Roseobacteraceae</taxon>
        <taxon>Sulfitobacter</taxon>
    </lineage>
</organism>
<feature type="transmembrane region" description="Helical" evidence="6">
    <location>
        <begin position="314"/>
        <end position="332"/>
    </location>
</feature>
<evidence type="ECO:0000256" key="3">
    <source>
        <dbReference type="ARBA" id="ARBA00022692"/>
    </source>
</evidence>
<dbReference type="InterPro" id="IPR001851">
    <property type="entry name" value="ABC_transp_permease"/>
</dbReference>
<dbReference type="PANTHER" id="PTHR32196">
    <property type="entry name" value="ABC TRANSPORTER PERMEASE PROTEIN YPHD-RELATED-RELATED"/>
    <property type="match status" value="1"/>
</dbReference>
<feature type="transmembrane region" description="Helical" evidence="6">
    <location>
        <begin position="142"/>
        <end position="161"/>
    </location>
</feature>
<evidence type="ECO:0000256" key="4">
    <source>
        <dbReference type="ARBA" id="ARBA00022989"/>
    </source>
</evidence>
<comment type="caution">
    <text evidence="7">The sequence shown here is derived from an EMBL/GenBank/DDBJ whole genome shotgun (WGS) entry which is preliminary data.</text>
</comment>
<dbReference type="Pfam" id="PF02653">
    <property type="entry name" value="BPD_transp_2"/>
    <property type="match status" value="1"/>
</dbReference>
<dbReference type="Proteomes" id="UP001596353">
    <property type="component" value="Unassembled WGS sequence"/>
</dbReference>
<feature type="transmembrane region" description="Helical" evidence="6">
    <location>
        <begin position="181"/>
        <end position="203"/>
    </location>
</feature>
<keyword evidence="5 6" id="KW-0472">Membrane</keyword>
<feature type="transmembrane region" description="Helical" evidence="6">
    <location>
        <begin position="63"/>
        <end position="84"/>
    </location>
</feature>
<sequence length="338" mass="34739">MSSVSQNGGTGAAGREINPGPTLRQFAEALLQGYGLVIALLLAIVLFSALRPEAFFSWTNARAILTLAAPLTIAALGLTAALVMNEIDLSVGSMIGLGGAFAVCLMSFWSVPWGIAIVAALALALAVGLATGLMVTLAGANSLIITLGMATLLTGLEFSLTNQRTIYAGIDAGYVALGQSMVLGLNLQVWIAGTIAIAMWVLLERSEAGRYMYATGSNREASFLAGLPVARLRVTGFVLVAALATVAGILLTAQSASAFSNAGQPYLLPAFAAAFLGSTVSGDGRFTVAGTVIAVLFIGVIQTGLTMLQLSTGAINIAQGGLLIMAVLLSRFGRRLRR</sequence>
<comment type="subcellular location">
    <subcellularLocation>
        <location evidence="1">Cell membrane</location>
        <topology evidence="1">Multi-pass membrane protein</topology>
    </subcellularLocation>
</comment>
<feature type="transmembrane region" description="Helical" evidence="6">
    <location>
        <begin position="288"/>
        <end position="308"/>
    </location>
</feature>
<feature type="transmembrane region" description="Helical" evidence="6">
    <location>
        <begin position="115"/>
        <end position="135"/>
    </location>
</feature>
<dbReference type="CDD" id="cd06579">
    <property type="entry name" value="TM_PBP1_transp_AraH_like"/>
    <property type="match status" value="1"/>
</dbReference>
<feature type="transmembrane region" description="Helical" evidence="6">
    <location>
        <begin position="91"/>
        <end position="109"/>
    </location>
</feature>
<dbReference type="PANTHER" id="PTHR32196:SF63">
    <property type="entry name" value="INNER MEMBRANE ABC TRANSPORTER PERMEASE PROTEIN YJFF"/>
    <property type="match status" value="1"/>
</dbReference>